<comment type="similarity">
    <text evidence="2">Belongs to the DsbD family.</text>
</comment>
<feature type="domain" description="Cytochrome C biogenesis protein transmembrane" evidence="7">
    <location>
        <begin position="6"/>
        <end position="195"/>
    </location>
</feature>
<dbReference type="RefSeq" id="WP_054969159.1">
    <property type="nucleotide sequence ID" value="NZ_LJCO01000045.1"/>
</dbReference>
<feature type="transmembrane region" description="Helical" evidence="6">
    <location>
        <begin position="45"/>
        <end position="69"/>
    </location>
</feature>
<dbReference type="PATRIC" id="fig|471514.4.peg.5218"/>
<feature type="transmembrane region" description="Helical" evidence="6">
    <location>
        <begin position="119"/>
        <end position="146"/>
    </location>
</feature>
<accession>A0A0P9D2V8</accession>
<evidence type="ECO:0000256" key="6">
    <source>
        <dbReference type="SAM" id="Phobius"/>
    </source>
</evidence>
<dbReference type="PANTHER" id="PTHR31272:SF4">
    <property type="entry name" value="CYTOCHROME C-TYPE BIOGENESIS PROTEIN HI_1454-RELATED"/>
    <property type="match status" value="1"/>
</dbReference>
<proteinExistence type="inferred from homology"/>
<organism evidence="8 9">
    <name type="scientific">Alicyclobacillus ferrooxydans</name>
    <dbReference type="NCBI Taxonomy" id="471514"/>
    <lineage>
        <taxon>Bacteria</taxon>
        <taxon>Bacillati</taxon>
        <taxon>Bacillota</taxon>
        <taxon>Bacilli</taxon>
        <taxon>Bacillales</taxon>
        <taxon>Alicyclobacillaceae</taxon>
        <taxon>Alicyclobacillus</taxon>
    </lineage>
</organism>
<dbReference type="InterPro" id="IPR051790">
    <property type="entry name" value="Cytochrome_c-biogenesis_DsbD"/>
</dbReference>
<dbReference type="GO" id="GO:0016020">
    <property type="term" value="C:membrane"/>
    <property type="evidence" value="ECO:0007669"/>
    <property type="project" value="UniProtKB-SubCell"/>
</dbReference>
<gene>
    <name evidence="8" type="ORF">AN477_10755</name>
</gene>
<dbReference type="STRING" id="471514.AN477_10755"/>
<dbReference type="AlphaFoldDB" id="A0A0P9D2V8"/>
<feature type="transmembrane region" description="Helical" evidence="6">
    <location>
        <begin position="6"/>
        <end position="33"/>
    </location>
</feature>
<dbReference type="GO" id="GO:0017004">
    <property type="term" value="P:cytochrome complex assembly"/>
    <property type="evidence" value="ECO:0007669"/>
    <property type="project" value="InterPro"/>
</dbReference>
<dbReference type="OrthoDB" id="5244297at2"/>
<evidence type="ECO:0000256" key="2">
    <source>
        <dbReference type="ARBA" id="ARBA00006143"/>
    </source>
</evidence>
<dbReference type="Proteomes" id="UP000050482">
    <property type="component" value="Unassembled WGS sequence"/>
</dbReference>
<sequence>MNAGFAVVLGAGMMAAFNPCGVAMLPSYIVHLIAGRERRAWDGLWAGLLMTAGFLLVFMVAGVIAATFAAVLGKAVAWIAEVIGVAFILLGILMLFGKRGVAFHVGGDWNLQQGSKGSVFLYGIAYALGSLGCTLPLFSVLVLSSFHSQGFAGGVTDFVLYALGMGFVVTIISLASTISQQLVGQWVRKGARWMGRFSALITLGTGIYLVVYWFPYIRLYAGF</sequence>
<feature type="transmembrane region" description="Helical" evidence="6">
    <location>
        <begin position="197"/>
        <end position="217"/>
    </location>
</feature>
<keyword evidence="3 6" id="KW-0812">Transmembrane</keyword>
<evidence type="ECO:0000256" key="3">
    <source>
        <dbReference type="ARBA" id="ARBA00022692"/>
    </source>
</evidence>
<evidence type="ECO:0000313" key="8">
    <source>
        <dbReference type="EMBL" id="KPV43842.1"/>
    </source>
</evidence>
<evidence type="ECO:0000313" key="9">
    <source>
        <dbReference type="Proteomes" id="UP000050482"/>
    </source>
</evidence>
<name>A0A0P9D2V8_9BACL</name>
<dbReference type="PANTHER" id="PTHR31272">
    <property type="entry name" value="CYTOCHROME C-TYPE BIOGENESIS PROTEIN HI_1454-RELATED"/>
    <property type="match status" value="1"/>
</dbReference>
<evidence type="ECO:0000256" key="5">
    <source>
        <dbReference type="ARBA" id="ARBA00023136"/>
    </source>
</evidence>
<evidence type="ECO:0000256" key="4">
    <source>
        <dbReference type="ARBA" id="ARBA00022989"/>
    </source>
</evidence>
<feature type="transmembrane region" description="Helical" evidence="6">
    <location>
        <begin position="75"/>
        <end position="96"/>
    </location>
</feature>
<protein>
    <recommendedName>
        <fullName evidence="7">Cytochrome C biogenesis protein transmembrane domain-containing protein</fullName>
    </recommendedName>
</protein>
<feature type="transmembrane region" description="Helical" evidence="6">
    <location>
        <begin position="158"/>
        <end position="176"/>
    </location>
</feature>
<keyword evidence="4 6" id="KW-1133">Transmembrane helix</keyword>
<dbReference type="InterPro" id="IPR003834">
    <property type="entry name" value="Cyt_c_assmbl_TM_dom"/>
</dbReference>
<dbReference type="EMBL" id="LJCO01000045">
    <property type="protein sequence ID" value="KPV43842.1"/>
    <property type="molecule type" value="Genomic_DNA"/>
</dbReference>
<comment type="subcellular location">
    <subcellularLocation>
        <location evidence="1">Membrane</location>
        <topology evidence="1">Multi-pass membrane protein</topology>
    </subcellularLocation>
</comment>
<evidence type="ECO:0000259" key="7">
    <source>
        <dbReference type="Pfam" id="PF02683"/>
    </source>
</evidence>
<dbReference type="Pfam" id="PF02683">
    <property type="entry name" value="DsbD_TM"/>
    <property type="match status" value="1"/>
</dbReference>
<comment type="caution">
    <text evidence="8">The sequence shown here is derived from an EMBL/GenBank/DDBJ whole genome shotgun (WGS) entry which is preliminary data.</text>
</comment>
<reference evidence="8 9" key="1">
    <citation type="submission" date="2015-09" db="EMBL/GenBank/DDBJ databases">
        <title>Draft genome sequence of Alicyclobacillus ferrooxydans DSM 22381.</title>
        <authorList>
            <person name="Hemp J."/>
        </authorList>
    </citation>
    <scope>NUCLEOTIDE SEQUENCE [LARGE SCALE GENOMIC DNA]</scope>
    <source>
        <strain evidence="8 9">TC-34</strain>
    </source>
</reference>
<keyword evidence="5 6" id="KW-0472">Membrane</keyword>
<evidence type="ECO:0000256" key="1">
    <source>
        <dbReference type="ARBA" id="ARBA00004141"/>
    </source>
</evidence>
<keyword evidence="9" id="KW-1185">Reference proteome</keyword>